<feature type="domain" description="Rho-GAP" evidence="3">
    <location>
        <begin position="74"/>
        <end position="286"/>
    </location>
</feature>
<dbReference type="InterPro" id="IPR008936">
    <property type="entry name" value="Rho_GTPase_activation_prot"/>
</dbReference>
<dbReference type="OrthoDB" id="3196451at2759"/>
<organism evidence="4 5">
    <name type="scientific">Erysiphe pulchra</name>
    <dbReference type="NCBI Taxonomy" id="225359"/>
    <lineage>
        <taxon>Eukaryota</taxon>
        <taxon>Fungi</taxon>
        <taxon>Dikarya</taxon>
        <taxon>Ascomycota</taxon>
        <taxon>Pezizomycotina</taxon>
        <taxon>Leotiomycetes</taxon>
        <taxon>Erysiphales</taxon>
        <taxon>Erysiphaceae</taxon>
        <taxon>Erysiphe</taxon>
    </lineage>
</organism>
<comment type="caution">
    <text evidence="4">The sequence shown here is derived from an EMBL/GenBank/DDBJ whole genome shotgun (WGS) entry which is preliminary data.</text>
</comment>
<dbReference type="GO" id="GO:0007165">
    <property type="term" value="P:signal transduction"/>
    <property type="evidence" value="ECO:0007669"/>
    <property type="project" value="InterPro"/>
</dbReference>
<dbReference type="SMART" id="SM00324">
    <property type="entry name" value="RhoGAP"/>
    <property type="match status" value="1"/>
</dbReference>
<dbReference type="STRING" id="225359.A0A2S4PN13"/>
<accession>A0A2S4PN13</accession>
<dbReference type="GO" id="GO:0060237">
    <property type="term" value="P:regulation of fungal-type cell wall organization"/>
    <property type="evidence" value="ECO:0007669"/>
    <property type="project" value="TreeGrafter"/>
</dbReference>
<dbReference type="CDD" id="cd04396">
    <property type="entry name" value="RhoGAP_fSAC7_BAG7"/>
    <property type="match status" value="1"/>
</dbReference>
<dbReference type="InterPro" id="IPR000198">
    <property type="entry name" value="RhoGAP_dom"/>
</dbReference>
<reference evidence="4 5" key="1">
    <citation type="submission" date="2017-10" db="EMBL/GenBank/DDBJ databases">
        <title>Development of genomic resources for the powdery mildew, Erysiphe pulchra.</title>
        <authorList>
            <person name="Wadl P.A."/>
            <person name="Mack B.M."/>
            <person name="Moore G."/>
            <person name="Beltz S.B."/>
        </authorList>
    </citation>
    <scope>NUCLEOTIDE SEQUENCE [LARGE SCALE GENOMIC DNA]</scope>
    <source>
        <strain evidence="4">Cflorida</strain>
    </source>
</reference>
<dbReference type="GO" id="GO:0005938">
    <property type="term" value="C:cell cortex"/>
    <property type="evidence" value="ECO:0007669"/>
    <property type="project" value="TreeGrafter"/>
</dbReference>
<protein>
    <submittedName>
        <fullName evidence="4">RhoGAP-domain-containing protein</fullName>
    </submittedName>
</protein>
<dbReference type="PROSITE" id="PS50238">
    <property type="entry name" value="RHOGAP"/>
    <property type="match status" value="1"/>
</dbReference>
<evidence type="ECO:0000313" key="4">
    <source>
        <dbReference type="EMBL" id="POS83430.1"/>
    </source>
</evidence>
<evidence type="ECO:0000256" key="1">
    <source>
        <dbReference type="ARBA" id="ARBA00022468"/>
    </source>
</evidence>
<dbReference type="AlphaFoldDB" id="A0A2S4PN13"/>
<dbReference type="Pfam" id="PF00620">
    <property type="entry name" value="RhoGAP"/>
    <property type="match status" value="1"/>
</dbReference>
<dbReference type="Gene3D" id="1.10.555.10">
    <property type="entry name" value="Rho GTPase activation protein"/>
    <property type="match status" value="1"/>
</dbReference>
<dbReference type="PANTHER" id="PTHR15228:SF25">
    <property type="entry name" value="F-BAR DOMAIN-CONTAINING PROTEIN"/>
    <property type="match status" value="1"/>
</dbReference>
<dbReference type="PANTHER" id="PTHR15228">
    <property type="entry name" value="SPERMATHECAL PHYSIOLOGY VARIANT"/>
    <property type="match status" value="1"/>
</dbReference>
<name>A0A2S4PN13_9PEZI</name>
<dbReference type="EMBL" id="PEDP01001595">
    <property type="protein sequence ID" value="POS83430.1"/>
    <property type="molecule type" value="Genomic_DNA"/>
</dbReference>
<evidence type="ECO:0000256" key="2">
    <source>
        <dbReference type="SAM" id="MobiDB-lite"/>
    </source>
</evidence>
<evidence type="ECO:0000313" key="5">
    <source>
        <dbReference type="Proteomes" id="UP000237438"/>
    </source>
</evidence>
<dbReference type="Proteomes" id="UP000237438">
    <property type="component" value="Unassembled WGS sequence"/>
</dbReference>
<feature type="region of interest" description="Disordered" evidence="2">
    <location>
        <begin position="1"/>
        <end position="34"/>
    </location>
</feature>
<proteinExistence type="predicted"/>
<dbReference type="InterPro" id="IPR051025">
    <property type="entry name" value="RhoGAP"/>
</dbReference>
<dbReference type="GO" id="GO:0005096">
    <property type="term" value="F:GTPase activator activity"/>
    <property type="evidence" value="ECO:0007669"/>
    <property type="project" value="UniProtKB-KW"/>
</dbReference>
<dbReference type="SUPFAM" id="SSF48350">
    <property type="entry name" value="GTPase activation domain, GAP"/>
    <property type="match status" value="1"/>
</dbReference>
<keyword evidence="1" id="KW-0343">GTPase activation</keyword>
<keyword evidence="5" id="KW-1185">Reference proteome</keyword>
<sequence length="287" mass="32454">MSTESRAPSTFEPDFESLTSPDHEAHAASPPSRAGLKSWWKSFRDQANKAFIDQNAEQSTGIFGVPLRKSITYANVSIFFVNDEGKKNVYGYVPIVVAKCGVYLKAKATNVEGIFRLSGSEKRIKELKTIFDSPEKYGKGLDWEGYTVHDAANVLRRYLNQLPEPIVPLDLYDRFRAPLKGHIIESRAEEDGSLLDDTFDAEVAISTYQQLITEMPPLNRQLLLYLLDLLALFASKADENRMNAQNLSAIFQPGIISHPTHDMAPHEYRLSQEVLIFLIENQDRFII</sequence>
<evidence type="ECO:0000259" key="3">
    <source>
        <dbReference type="PROSITE" id="PS50238"/>
    </source>
</evidence>
<gene>
    <name evidence="4" type="ORF">EPUL_005890</name>
</gene>